<feature type="transmembrane region" description="Helical" evidence="2">
    <location>
        <begin position="87"/>
        <end position="120"/>
    </location>
</feature>
<dbReference type="Gene3D" id="3.30.40.10">
    <property type="entry name" value="Zinc/RING finger domain, C3HC4 (zinc finger)"/>
    <property type="match status" value="1"/>
</dbReference>
<keyword evidence="4" id="KW-1185">Reference proteome</keyword>
<proteinExistence type="predicted"/>
<reference evidence="3 4" key="1">
    <citation type="submission" date="2024-02" db="EMBL/GenBank/DDBJ databases">
        <title>Discinaceae phylogenomics.</title>
        <authorList>
            <person name="Dirks A.C."/>
            <person name="James T.Y."/>
        </authorList>
    </citation>
    <scope>NUCLEOTIDE SEQUENCE [LARGE SCALE GENOMIC DNA]</scope>
    <source>
        <strain evidence="3 4">ACD0624</strain>
    </source>
</reference>
<dbReference type="InterPro" id="IPR013083">
    <property type="entry name" value="Znf_RING/FYVE/PHD"/>
</dbReference>
<feature type="region of interest" description="Disordered" evidence="1">
    <location>
        <begin position="338"/>
        <end position="376"/>
    </location>
</feature>
<feature type="transmembrane region" description="Helical" evidence="2">
    <location>
        <begin position="244"/>
        <end position="268"/>
    </location>
</feature>
<feature type="transmembrane region" description="Helical" evidence="2">
    <location>
        <begin position="157"/>
        <end position="180"/>
    </location>
</feature>
<feature type="transmembrane region" description="Helical" evidence="2">
    <location>
        <begin position="62"/>
        <end position="81"/>
    </location>
</feature>
<keyword evidence="2" id="KW-1133">Transmembrane helix</keyword>
<protein>
    <submittedName>
        <fullName evidence="3">Uncharacterized protein</fullName>
    </submittedName>
</protein>
<dbReference type="Pfam" id="PF13920">
    <property type="entry name" value="zf-C3HC4_3"/>
    <property type="match status" value="1"/>
</dbReference>
<evidence type="ECO:0000313" key="4">
    <source>
        <dbReference type="Proteomes" id="UP001447188"/>
    </source>
</evidence>
<evidence type="ECO:0000313" key="3">
    <source>
        <dbReference type="EMBL" id="KAL0631020.1"/>
    </source>
</evidence>
<feature type="compositionally biased region" description="Low complexity" evidence="1">
    <location>
        <begin position="338"/>
        <end position="347"/>
    </location>
</feature>
<keyword evidence="2" id="KW-0812">Transmembrane</keyword>
<organism evidence="3 4">
    <name type="scientific">Discina gigas</name>
    <dbReference type="NCBI Taxonomy" id="1032678"/>
    <lineage>
        <taxon>Eukaryota</taxon>
        <taxon>Fungi</taxon>
        <taxon>Dikarya</taxon>
        <taxon>Ascomycota</taxon>
        <taxon>Pezizomycotina</taxon>
        <taxon>Pezizomycetes</taxon>
        <taxon>Pezizales</taxon>
        <taxon>Discinaceae</taxon>
        <taxon>Discina</taxon>
    </lineage>
</organism>
<name>A0ABR3G518_9PEZI</name>
<feature type="transmembrane region" description="Helical" evidence="2">
    <location>
        <begin position="192"/>
        <end position="212"/>
    </location>
</feature>
<comment type="caution">
    <text evidence="3">The sequence shown here is derived from an EMBL/GenBank/DDBJ whole genome shotgun (WGS) entry which is preliminary data.</text>
</comment>
<dbReference type="Proteomes" id="UP001447188">
    <property type="component" value="Unassembled WGS sequence"/>
</dbReference>
<evidence type="ECO:0000256" key="1">
    <source>
        <dbReference type="SAM" id="MobiDB-lite"/>
    </source>
</evidence>
<evidence type="ECO:0000256" key="2">
    <source>
        <dbReference type="SAM" id="Phobius"/>
    </source>
</evidence>
<keyword evidence="2" id="KW-0472">Membrane</keyword>
<dbReference type="EMBL" id="JBBBZM010000315">
    <property type="protein sequence ID" value="KAL0631020.1"/>
    <property type="molecule type" value="Genomic_DNA"/>
</dbReference>
<gene>
    <name evidence="3" type="ORF">Q9L58_010122</name>
</gene>
<feature type="transmembrane region" description="Helical" evidence="2">
    <location>
        <begin position="127"/>
        <end position="151"/>
    </location>
</feature>
<sequence length="488" mass="51025">MVKATLLSEFAILAAIRDIAQSFLVVVLVVGIKSVSPQTIATVVQFVLHAVLTAVKSQLALVGWVIGATIVALVWVLAAAITAVRVFVVPAAIAVVGWTIAAVGWAIASTIAAVGWVILVAITALRCVIAATVVSVVWVIAGIVAVCGWVVALVELVVPATIAGVGSAIAATMSAAESVIAMTIVGVEWVNAATIIVVGWVDATIVAAVWWKVAVDELAVSLTITAAGSVVAAIIVAEEWVVAVVGWVIVATLTALGRVIYAVTATVVKWVVSWVGSVIAATIADWKGYLVIVALAVILAVIKVGVEAMAVRFVAYWPTLMAAFTPQEEIPIIPAPSTPASTSVVRPVEPRPGPSRSPGAGVRPTTRLAAAPSPPGSLNRLAEDASILLELFSQGSHNNDIISDEYHDMITNATEGVLTIHARLRQVNQRAVPRGVSVPDPDCIICYGERADTLFMPCKHLVVCTVYMSSPRRWSSVVANRVVRAVVW</sequence>
<feature type="transmembrane region" description="Helical" evidence="2">
    <location>
        <begin position="218"/>
        <end position="237"/>
    </location>
</feature>
<feature type="transmembrane region" description="Helical" evidence="2">
    <location>
        <begin position="288"/>
        <end position="306"/>
    </location>
</feature>
<accession>A0ABR3G518</accession>